<dbReference type="PANTHER" id="PTHR43626:SF4">
    <property type="entry name" value="GCN5-RELATED N-ACETYLTRANSFERASE 2, CHLOROPLASTIC"/>
    <property type="match status" value="1"/>
</dbReference>
<evidence type="ECO:0000313" key="4">
    <source>
        <dbReference type="EMBL" id="ODN42495.1"/>
    </source>
</evidence>
<organism evidence="4 5">
    <name type="scientific">Piscirickettsia litoralis</name>
    <dbReference type="NCBI Taxonomy" id="1891921"/>
    <lineage>
        <taxon>Bacteria</taxon>
        <taxon>Pseudomonadati</taxon>
        <taxon>Pseudomonadota</taxon>
        <taxon>Gammaproteobacteria</taxon>
        <taxon>Thiotrichales</taxon>
        <taxon>Piscirickettsiaceae</taxon>
        <taxon>Piscirickettsia</taxon>
    </lineage>
</organism>
<dbReference type="InterPro" id="IPR000182">
    <property type="entry name" value="GNAT_dom"/>
</dbReference>
<dbReference type="RefSeq" id="WP_069312292.1">
    <property type="nucleotide sequence ID" value="NZ_MDTU01000001.1"/>
</dbReference>
<feature type="domain" description="N-acetyltransferase" evidence="3">
    <location>
        <begin position="1"/>
        <end position="135"/>
    </location>
</feature>
<dbReference type="PROSITE" id="PS51186">
    <property type="entry name" value="GNAT"/>
    <property type="match status" value="1"/>
</dbReference>
<proteinExistence type="predicted"/>
<evidence type="ECO:0000256" key="2">
    <source>
        <dbReference type="ARBA" id="ARBA00023315"/>
    </source>
</evidence>
<reference evidence="4 5" key="1">
    <citation type="submission" date="2016-08" db="EMBL/GenBank/DDBJ databases">
        <title>Draft genome sequence of Candidatus Piscirickettsia litoralis, from seawater.</title>
        <authorList>
            <person name="Wan X."/>
            <person name="Lee A.J."/>
            <person name="Hou S."/>
            <person name="Donachie S.P."/>
        </authorList>
    </citation>
    <scope>NUCLEOTIDE SEQUENCE [LARGE SCALE GENOMIC DNA]</scope>
    <source>
        <strain evidence="4 5">Y2</strain>
    </source>
</reference>
<dbReference type="Pfam" id="PF13508">
    <property type="entry name" value="Acetyltransf_7"/>
    <property type="match status" value="1"/>
</dbReference>
<dbReference type="EMBL" id="MDTU01000001">
    <property type="protein sequence ID" value="ODN42495.1"/>
    <property type="molecule type" value="Genomic_DNA"/>
</dbReference>
<protein>
    <recommendedName>
        <fullName evidence="3">N-acetyltransferase domain-containing protein</fullName>
    </recommendedName>
</protein>
<dbReference type="CDD" id="cd04301">
    <property type="entry name" value="NAT_SF"/>
    <property type="match status" value="1"/>
</dbReference>
<keyword evidence="1" id="KW-0808">Transferase</keyword>
<evidence type="ECO:0000313" key="5">
    <source>
        <dbReference type="Proteomes" id="UP000094329"/>
    </source>
</evidence>
<dbReference type="Proteomes" id="UP000094329">
    <property type="component" value="Unassembled WGS sequence"/>
</dbReference>
<dbReference type="Gene3D" id="3.40.630.30">
    <property type="match status" value="1"/>
</dbReference>
<evidence type="ECO:0000256" key="1">
    <source>
        <dbReference type="ARBA" id="ARBA00022679"/>
    </source>
</evidence>
<dbReference type="InterPro" id="IPR016181">
    <property type="entry name" value="Acyl_CoA_acyltransferase"/>
</dbReference>
<name>A0ABX3A1X1_9GAMM</name>
<evidence type="ECO:0000259" key="3">
    <source>
        <dbReference type="PROSITE" id="PS51186"/>
    </source>
</evidence>
<dbReference type="SUPFAM" id="SSF55729">
    <property type="entry name" value="Acyl-CoA N-acyltransferases (Nat)"/>
    <property type="match status" value="1"/>
</dbReference>
<keyword evidence="2" id="KW-0012">Acyltransferase</keyword>
<comment type="caution">
    <text evidence="4">The sequence shown here is derived from an EMBL/GenBank/DDBJ whole genome shotgun (WGS) entry which is preliminary data.</text>
</comment>
<accession>A0ABX3A1X1</accession>
<dbReference type="InterPro" id="IPR045039">
    <property type="entry name" value="NSI-like"/>
</dbReference>
<sequence length="135" mass="15227">MDEYELYQTVPHVGEYRELRRVADLSEKSLEAAEIGLKNSLYGVSIRDYQGLLIAMGRLIGDGGCFIQVTDIAVRPEHQGHGLGRRVMEALMAYIDQSIPKTAFIGLFADVPELYIKFGFQKAKESVPGMYYYNL</sequence>
<keyword evidence="5" id="KW-1185">Reference proteome</keyword>
<gene>
    <name evidence="4" type="ORF">BGC07_05590</name>
</gene>
<dbReference type="PANTHER" id="PTHR43626">
    <property type="entry name" value="ACYL-COA N-ACYLTRANSFERASE"/>
    <property type="match status" value="1"/>
</dbReference>